<accession>U9U563</accession>
<proteinExistence type="predicted"/>
<dbReference type="EMBL" id="KI283616">
    <property type="protein sequence ID" value="ESA13733.1"/>
    <property type="molecule type" value="Genomic_DNA"/>
</dbReference>
<name>U9U563_RHIID</name>
<sequence length="108" mass="12450">MTKYLSIKMYLADIQTFTKQHMINWALTTKWLNHNAHGSATSDAHSKDVAWKIKTSTITLPTLGILNRNFPDIIKNRTDCLPCNSEMETNHHIWRCPVILPRLLTTCD</sequence>
<evidence type="ECO:0008006" key="2">
    <source>
        <dbReference type="Google" id="ProtNLM"/>
    </source>
</evidence>
<dbReference type="HOGENOM" id="CLU_2198336_0_0_1"/>
<protein>
    <recommendedName>
        <fullName evidence="2">Reverse transcriptase zinc-binding domain-containing protein</fullName>
    </recommendedName>
</protein>
<organism evidence="1">
    <name type="scientific">Rhizophagus irregularis (strain DAOM 181602 / DAOM 197198 / MUCL 43194)</name>
    <name type="common">Arbuscular mycorrhizal fungus</name>
    <name type="synonym">Glomus intraradices</name>
    <dbReference type="NCBI Taxonomy" id="747089"/>
    <lineage>
        <taxon>Eukaryota</taxon>
        <taxon>Fungi</taxon>
        <taxon>Fungi incertae sedis</taxon>
        <taxon>Mucoromycota</taxon>
        <taxon>Glomeromycotina</taxon>
        <taxon>Glomeromycetes</taxon>
        <taxon>Glomerales</taxon>
        <taxon>Glomeraceae</taxon>
        <taxon>Rhizophagus</taxon>
    </lineage>
</organism>
<evidence type="ECO:0000313" key="1">
    <source>
        <dbReference type="EMBL" id="ESA13733.1"/>
    </source>
</evidence>
<dbReference type="eggNOG" id="ENOG502SWSS">
    <property type="taxonomic scope" value="Eukaryota"/>
</dbReference>
<gene>
    <name evidence="1" type="ORF">GLOINDRAFT_95766</name>
</gene>
<dbReference type="AlphaFoldDB" id="U9U563"/>
<dbReference type="VEuPathDB" id="FungiDB:RhiirFUN_016074"/>
<reference evidence="1" key="1">
    <citation type="submission" date="2013-07" db="EMBL/GenBank/DDBJ databases">
        <title>The genome of an arbuscular mycorrhizal fungus provides insights into the evolution of the oldest plant symbiosis.</title>
        <authorList>
            <consortium name="DOE Joint Genome Institute"/>
            <person name="Tisserant E."/>
            <person name="Malbreil M."/>
            <person name="Kuo A."/>
            <person name="Kohler A."/>
            <person name="Symeonidi A."/>
            <person name="Balestrini R."/>
            <person name="Charron P."/>
            <person name="Duensing N."/>
            <person name="Frei-dit-Frey N."/>
            <person name="Gianinazzi-Pearson V."/>
            <person name="Gilbert B."/>
            <person name="Handa Y."/>
            <person name="Hijri M."/>
            <person name="Kaul R."/>
            <person name="Kawaguchi M."/>
            <person name="Krajinski F."/>
            <person name="Lammers P."/>
            <person name="Lapierre D."/>
            <person name="Masclaux F.G."/>
            <person name="Murat C."/>
            <person name="Morin E."/>
            <person name="Ndikumana S."/>
            <person name="Pagni M."/>
            <person name="Petitpierre D."/>
            <person name="Requena N."/>
            <person name="Rosikiewicz P."/>
            <person name="Riley R."/>
            <person name="Saito K."/>
            <person name="San Clemente H."/>
            <person name="Shapiro H."/>
            <person name="van Tuinen D."/>
            <person name="Becard G."/>
            <person name="Bonfante P."/>
            <person name="Paszkowski U."/>
            <person name="Shachar-Hill Y."/>
            <person name="Young J.P."/>
            <person name="Sanders I.R."/>
            <person name="Henrissat B."/>
            <person name="Rensing S.A."/>
            <person name="Grigoriev I.V."/>
            <person name="Corradi N."/>
            <person name="Roux C."/>
            <person name="Martin F."/>
        </authorList>
    </citation>
    <scope>NUCLEOTIDE SEQUENCE</scope>
    <source>
        <strain evidence="1">DAOM 197198</strain>
    </source>
</reference>